<keyword evidence="1" id="KW-1133">Transmembrane helix</keyword>
<name>A0AAW5PMC7_9GAMM</name>
<dbReference type="AlphaFoldDB" id="A0AAW5PMC7"/>
<feature type="transmembrane region" description="Helical" evidence="1">
    <location>
        <begin position="62"/>
        <end position="79"/>
    </location>
</feature>
<evidence type="ECO:0008006" key="4">
    <source>
        <dbReference type="Google" id="ProtNLM"/>
    </source>
</evidence>
<gene>
    <name evidence="2" type="ORF">M2412_003605</name>
</gene>
<dbReference type="Proteomes" id="UP001320691">
    <property type="component" value="Unassembled WGS sequence"/>
</dbReference>
<evidence type="ECO:0000256" key="1">
    <source>
        <dbReference type="SAM" id="Phobius"/>
    </source>
</evidence>
<dbReference type="RefSeq" id="WP_259262057.1">
    <property type="nucleotide sequence ID" value="NZ_JANUEK010000009.1"/>
</dbReference>
<sequence length="266" mass="29319">MHLPGSSSFVPLWLLTVIFFAALLAARELGAFLRTRQSLRKSLKALTTTGADEGDSFSTNTVLGLLALLIGFTFSLALGRYDERRSLVLHEANALGTTWLRADLLEMPDAERVRAVLRRYIDARVDFAKAKTAQEEVKEYARTTALQTELWGAVMAGTDSFRDTPRASLMVTTTNESIDLAGERFAARQDHIPHRILRMLFLFAVFAAGLLGYERARQRTSTTLLLLLFSLAVGLVLDLDLPSTGGINVPQDPMLDLQRAVGLPTP</sequence>
<organism evidence="2 3">
    <name type="scientific">Stenotrophomonas rhizophila</name>
    <dbReference type="NCBI Taxonomy" id="216778"/>
    <lineage>
        <taxon>Bacteria</taxon>
        <taxon>Pseudomonadati</taxon>
        <taxon>Pseudomonadota</taxon>
        <taxon>Gammaproteobacteria</taxon>
        <taxon>Lysobacterales</taxon>
        <taxon>Lysobacteraceae</taxon>
        <taxon>Stenotrophomonas</taxon>
    </lineage>
</organism>
<protein>
    <recommendedName>
        <fullName evidence="4">DUF4239 domain-containing protein</fullName>
    </recommendedName>
</protein>
<reference evidence="2" key="1">
    <citation type="submission" date="2022-08" db="EMBL/GenBank/DDBJ databases">
        <title>Genomic analyses of the natural microbiome of Caenorhabditis elegans.</title>
        <authorList>
            <person name="Samuel B."/>
        </authorList>
    </citation>
    <scope>NUCLEOTIDE SEQUENCE</scope>
    <source>
        <strain evidence="2">BIGb0277</strain>
    </source>
</reference>
<dbReference type="Pfam" id="PF14023">
    <property type="entry name" value="Bestrophin-like"/>
    <property type="match status" value="1"/>
</dbReference>
<feature type="transmembrane region" description="Helical" evidence="1">
    <location>
        <begin position="196"/>
        <end position="213"/>
    </location>
</feature>
<keyword evidence="1" id="KW-0812">Transmembrane</keyword>
<dbReference type="InterPro" id="IPR025333">
    <property type="entry name" value="DUF4239"/>
</dbReference>
<evidence type="ECO:0000313" key="2">
    <source>
        <dbReference type="EMBL" id="MCS4281588.1"/>
    </source>
</evidence>
<accession>A0AAW5PMC7</accession>
<dbReference type="EMBL" id="JANUEK010000009">
    <property type="protein sequence ID" value="MCS4281588.1"/>
    <property type="molecule type" value="Genomic_DNA"/>
</dbReference>
<evidence type="ECO:0000313" key="3">
    <source>
        <dbReference type="Proteomes" id="UP001320691"/>
    </source>
</evidence>
<comment type="caution">
    <text evidence="2">The sequence shown here is derived from an EMBL/GenBank/DDBJ whole genome shotgun (WGS) entry which is preliminary data.</text>
</comment>
<proteinExistence type="predicted"/>
<feature type="transmembrane region" description="Helical" evidence="1">
    <location>
        <begin position="219"/>
        <end position="237"/>
    </location>
</feature>
<keyword evidence="1" id="KW-0472">Membrane</keyword>